<sequence>MHNPISAKLKDDLPNKKRVPARVMADTAHTVGLEANVMRTFMEDNAKKPTYQSLETLH</sequence>
<dbReference type="AlphaFoldDB" id="A0A1C7N165"/>
<accession>A0A1C7N165</accession>
<organism evidence="1 2">
    <name type="scientific">Choanephora cucurbitarum</name>
    <dbReference type="NCBI Taxonomy" id="101091"/>
    <lineage>
        <taxon>Eukaryota</taxon>
        <taxon>Fungi</taxon>
        <taxon>Fungi incertae sedis</taxon>
        <taxon>Mucoromycota</taxon>
        <taxon>Mucoromycotina</taxon>
        <taxon>Mucoromycetes</taxon>
        <taxon>Mucorales</taxon>
        <taxon>Mucorineae</taxon>
        <taxon>Choanephoraceae</taxon>
        <taxon>Choanephoroideae</taxon>
        <taxon>Choanephora</taxon>
    </lineage>
</organism>
<comment type="caution">
    <text evidence="1">The sequence shown here is derived from an EMBL/GenBank/DDBJ whole genome shotgun (WGS) entry which is preliminary data.</text>
</comment>
<dbReference type="EMBL" id="LUGH01000780">
    <property type="protein sequence ID" value="OBZ82823.1"/>
    <property type="molecule type" value="Genomic_DNA"/>
</dbReference>
<dbReference type="Proteomes" id="UP000093000">
    <property type="component" value="Unassembled WGS sequence"/>
</dbReference>
<keyword evidence="2" id="KW-1185">Reference proteome</keyword>
<dbReference type="InParanoid" id="A0A1C7N165"/>
<evidence type="ECO:0000313" key="1">
    <source>
        <dbReference type="EMBL" id="OBZ82823.1"/>
    </source>
</evidence>
<gene>
    <name evidence="1" type="ORF">A0J61_09125</name>
</gene>
<evidence type="ECO:0000313" key="2">
    <source>
        <dbReference type="Proteomes" id="UP000093000"/>
    </source>
</evidence>
<reference evidence="1 2" key="1">
    <citation type="submission" date="2016-03" db="EMBL/GenBank/DDBJ databases">
        <title>Choanephora cucurbitarum.</title>
        <authorList>
            <person name="Min B."/>
            <person name="Park H."/>
            <person name="Park J.-H."/>
            <person name="Shin H.-D."/>
            <person name="Choi I.-G."/>
        </authorList>
    </citation>
    <scope>NUCLEOTIDE SEQUENCE [LARGE SCALE GENOMIC DNA]</scope>
    <source>
        <strain evidence="1 2">KUS-F28377</strain>
    </source>
</reference>
<protein>
    <submittedName>
        <fullName evidence="1">Uncharacterized protein</fullName>
    </submittedName>
</protein>
<proteinExistence type="predicted"/>
<name>A0A1C7N165_9FUNG</name>